<feature type="region of interest" description="Disordered" evidence="1">
    <location>
        <begin position="85"/>
        <end position="116"/>
    </location>
</feature>
<feature type="compositionally biased region" description="Polar residues" evidence="1">
    <location>
        <begin position="96"/>
        <end position="116"/>
    </location>
</feature>
<dbReference type="KEGG" id="spu:105439571"/>
<dbReference type="PANTHER" id="PTHR46270:SF5">
    <property type="entry name" value="ADP-RIBOSYL CYCLASE_CYCLIC ADP-RIBOSE HYDROLASE"/>
    <property type="match status" value="1"/>
</dbReference>
<dbReference type="Gene3D" id="1.25.10.10">
    <property type="entry name" value="Leucine-rich Repeat Variant"/>
    <property type="match status" value="1"/>
</dbReference>
<dbReference type="InParanoid" id="A0A7M7P2F6"/>
<dbReference type="EnsemblMetazoa" id="XM_030989466">
    <property type="protein sequence ID" value="XP_030845326"/>
    <property type="gene ID" value="LOC105439571"/>
</dbReference>
<feature type="compositionally biased region" description="Low complexity" evidence="1">
    <location>
        <begin position="31"/>
        <end position="60"/>
    </location>
</feature>
<feature type="region of interest" description="Disordered" evidence="1">
    <location>
        <begin position="554"/>
        <end position="575"/>
    </location>
</feature>
<dbReference type="InterPro" id="IPR016024">
    <property type="entry name" value="ARM-type_fold"/>
</dbReference>
<dbReference type="OMA" id="LYWIEEN"/>
<name>A0A7M7P2F6_STRPU</name>
<reference evidence="4" key="1">
    <citation type="submission" date="2015-02" db="EMBL/GenBank/DDBJ databases">
        <title>Genome sequencing for Strongylocentrotus purpuratus.</title>
        <authorList>
            <person name="Murali S."/>
            <person name="Liu Y."/>
            <person name="Vee V."/>
            <person name="English A."/>
            <person name="Wang M."/>
            <person name="Skinner E."/>
            <person name="Han Y."/>
            <person name="Muzny D.M."/>
            <person name="Worley K.C."/>
            <person name="Gibbs R.A."/>
        </authorList>
    </citation>
    <scope>NUCLEOTIDE SEQUENCE</scope>
</reference>
<reference evidence="3" key="2">
    <citation type="submission" date="2021-01" db="UniProtKB">
        <authorList>
            <consortium name="EnsemblMetazoa"/>
        </authorList>
    </citation>
    <scope>IDENTIFICATION</scope>
</reference>
<evidence type="ECO:0000256" key="1">
    <source>
        <dbReference type="SAM" id="MobiDB-lite"/>
    </source>
</evidence>
<sequence length="859" mass="94464">MSSGGQPTRFQGNGKGDGKPQKMQMRGGSGASSSMSMMSNSTRLPSMSSSYSASSGSSQIGSGLIGANAAESVASALAATMAAASKSATGQGAGMTVTTKTSTSEGPISSDGSSQMMTTTVTTRKMSMGSGGTMAGFGEMPSFSGNLLSTPEMSFDSTNLPELTRIHQAGSTDVSRFMTEDFGMCHRHLSDSVTLSRFRSKNNNQKEENGDKRENMIKLAERIMTAVLEAESFAEVNVLMNLRELSAIGRVDRISCQFAEIATEKGFSDFFATVWLKLNQLDIKDQLTYPGQYIAVNLLLDATQRFTEVNQTLCSDMGRRCLPALLSILNDPFYSCDAINGDDEKTRWMSRKEFLKKIFSIIYNCLRNYPDNREVLRKHNAAIYIQTFLESHSFVLRAKAMHILAYIVTEEENENLNTSPKNAEFMVDVLQRTLADDSEKSDHYSPNYDQFAVEAVEAIQHLASHDGNKRKLVQAGILPHLGSMMDGWDDERKEALKTLWILSFNQDNKDDIQKEKRCMEAVRRLDGLVQDEENSRQCQAILWNVGALTPDQLAKQGATNDKGGKPGKGSTSSSGGTKALTNYVMLSYQWDVQKEILAVNELLKANGFEVWIDVEQMGGSTLEAMARAVENAAVVVLCFSEKYKDSPACRTEAEYTYKLRKPVVPLKMQNGYDPNGWLGAMLGTKFYIEMYALGLVEKNGHLLIRELANRGCKSSGIGGASKGVVDKSPSDEERSGDTDESNVLSTGTTGSGGKSPEALLQRTNGGFMGVPFSSWKGLAPVCSSNVIKWTNQQALYWIEENGFPRLTPWFKGWDGEDLLGLKEMAISAPLVFYKKMESEFGLKKTLELVRFKRLLDKII</sequence>
<dbReference type="Gene3D" id="3.40.50.10140">
    <property type="entry name" value="Toll/interleukin-1 receptor homology (TIR) domain"/>
    <property type="match status" value="1"/>
</dbReference>
<dbReference type="SUPFAM" id="SSF52200">
    <property type="entry name" value="Toll/Interleukin receptor TIR domain"/>
    <property type="match status" value="1"/>
</dbReference>
<organism evidence="3 4">
    <name type="scientific">Strongylocentrotus purpuratus</name>
    <name type="common">Purple sea urchin</name>
    <dbReference type="NCBI Taxonomy" id="7668"/>
    <lineage>
        <taxon>Eukaryota</taxon>
        <taxon>Metazoa</taxon>
        <taxon>Echinodermata</taxon>
        <taxon>Eleutherozoa</taxon>
        <taxon>Echinozoa</taxon>
        <taxon>Echinoidea</taxon>
        <taxon>Euechinoidea</taxon>
        <taxon>Echinacea</taxon>
        <taxon>Camarodonta</taxon>
        <taxon>Echinidea</taxon>
        <taxon>Strongylocentrotidae</taxon>
        <taxon>Strongylocentrotus</taxon>
    </lineage>
</organism>
<dbReference type="Pfam" id="PF13676">
    <property type="entry name" value="TIR_2"/>
    <property type="match status" value="1"/>
</dbReference>
<dbReference type="OrthoDB" id="9978456at2759"/>
<dbReference type="SUPFAM" id="SSF47769">
    <property type="entry name" value="SAM/Pointed domain"/>
    <property type="match status" value="1"/>
</dbReference>
<feature type="domain" description="TIR" evidence="2">
    <location>
        <begin position="584"/>
        <end position="688"/>
    </location>
</feature>
<dbReference type="PANTHER" id="PTHR46270">
    <property type="entry name" value="ARMADILLO-TYPE FOLD-RELATED"/>
    <property type="match status" value="1"/>
</dbReference>
<feature type="region of interest" description="Disordered" evidence="1">
    <location>
        <begin position="720"/>
        <end position="758"/>
    </location>
</feature>
<feature type="region of interest" description="Disordered" evidence="1">
    <location>
        <begin position="1"/>
        <end position="60"/>
    </location>
</feature>
<feature type="compositionally biased region" description="Basic and acidic residues" evidence="1">
    <location>
        <begin position="724"/>
        <end position="737"/>
    </location>
</feature>
<dbReference type="GO" id="GO:0007165">
    <property type="term" value="P:signal transduction"/>
    <property type="evidence" value="ECO:0007669"/>
    <property type="project" value="InterPro"/>
</dbReference>
<keyword evidence="4" id="KW-1185">Reference proteome</keyword>
<dbReference type="InterPro" id="IPR035897">
    <property type="entry name" value="Toll_tir_struct_dom_sf"/>
</dbReference>
<dbReference type="AlphaFoldDB" id="A0A7M7P2F6"/>
<dbReference type="InterPro" id="IPR000157">
    <property type="entry name" value="TIR_dom"/>
</dbReference>
<evidence type="ECO:0000259" key="2">
    <source>
        <dbReference type="Pfam" id="PF13676"/>
    </source>
</evidence>
<dbReference type="RefSeq" id="XP_030845326.1">
    <property type="nucleotide sequence ID" value="XM_030989466.1"/>
</dbReference>
<proteinExistence type="predicted"/>
<dbReference type="GeneID" id="105439571"/>
<dbReference type="Proteomes" id="UP000007110">
    <property type="component" value="Unassembled WGS sequence"/>
</dbReference>
<evidence type="ECO:0000313" key="3">
    <source>
        <dbReference type="EnsemblMetazoa" id="XP_030845326"/>
    </source>
</evidence>
<evidence type="ECO:0000313" key="4">
    <source>
        <dbReference type="Proteomes" id="UP000007110"/>
    </source>
</evidence>
<protein>
    <recommendedName>
        <fullName evidence="2">TIR domain-containing protein</fullName>
    </recommendedName>
</protein>
<dbReference type="InterPro" id="IPR013761">
    <property type="entry name" value="SAM/pointed_sf"/>
</dbReference>
<dbReference type="SUPFAM" id="SSF48371">
    <property type="entry name" value="ARM repeat"/>
    <property type="match status" value="1"/>
</dbReference>
<feature type="compositionally biased region" description="Polar residues" evidence="1">
    <location>
        <begin position="1"/>
        <end position="11"/>
    </location>
</feature>
<dbReference type="InterPro" id="IPR011989">
    <property type="entry name" value="ARM-like"/>
</dbReference>
<accession>A0A7M7P2F6</accession>